<reference evidence="3" key="1">
    <citation type="journal article" date="2015" name="Nat. Genet.">
        <title>The genome and transcriptome of the zoonotic hookworm Ancylostoma ceylanicum identify infection-specific gene families.</title>
        <authorList>
            <person name="Schwarz E.M."/>
            <person name="Hu Y."/>
            <person name="Antoshechkin I."/>
            <person name="Miller M.M."/>
            <person name="Sternberg P.W."/>
            <person name="Aroian R.V."/>
        </authorList>
    </citation>
    <scope>NUCLEOTIDE SEQUENCE</scope>
    <source>
        <strain evidence="3">HY135</strain>
    </source>
</reference>
<feature type="region of interest" description="Disordered" evidence="1">
    <location>
        <begin position="1"/>
        <end position="53"/>
    </location>
</feature>
<gene>
    <name evidence="2" type="primary">Acey_s0002.g1108</name>
    <name evidence="2" type="ORF">Y032_0002g1108</name>
</gene>
<name>A0A016W1B5_9BILA</name>
<comment type="caution">
    <text evidence="2">The sequence shown here is derived from an EMBL/GenBank/DDBJ whole genome shotgun (WGS) entry which is preliminary data.</text>
</comment>
<dbReference type="Proteomes" id="UP000024635">
    <property type="component" value="Unassembled WGS sequence"/>
</dbReference>
<dbReference type="EMBL" id="JARK01001338">
    <property type="protein sequence ID" value="EYC32818.1"/>
    <property type="molecule type" value="Genomic_DNA"/>
</dbReference>
<sequence>MTRYSFKSKEKRNPHESGKEGFSVGQDEPCSSTTKAVATNNMKRGHRRAWSMPNAKGEKMTVAVIHDKETMVYIAVIEDFINEILTGMVFRPMEIPTGVG</sequence>
<dbReference type="OrthoDB" id="10452104at2759"/>
<accession>A0A016W1B5</accession>
<evidence type="ECO:0000313" key="3">
    <source>
        <dbReference type="Proteomes" id="UP000024635"/>
    </source>
</evidence>
<dbReference type="AlphaFoldDB" id="A0A016W1B5"/>
<organism evidence="2 3">
    <name type="scientific">Ancylostoma ceylanicum</name>
    <dbReference type="NCBI Taxonomy" id="53326"/>
    <lineage>
        <taxon>Eukaryota</taxon>
        <taxon>Metazoa</taxon>
        <taxon>Ecdysozoa</taxon>
        <taxon>Nematoda</taxon>
        <taxon>Chromadorea</taxon>
        <taxon>Rhabditida</taxon>
        <taxon>Rhabditina</taxon>
        <taxon>Rhabditomorpha</taxon>
        <taxon>Strongyloidea</taxon>
        <taxon>Ancylostomatidae</taxon>
        <taxon>Ancylostomatinae</taxon>
        <taxon>Ancylostoma</taxon>
    </lineage>
</organism>
<feature type="compositionally biased region" description="Basic and acidic residues" evidence="1">
    <location>
        <begin position="7"/>
        <end position="19"/>
    </location>
</feature>
<proteinExistence type="predicted"/>
<protein>
    <submittedName>
        <fullName evidence="2">Uncharacterized protein</fullName>
    </submittedName>
</protein>
<keyword evidence="3" id="KW-1185">Reference proteome</keyword>
<evidence type="ECO:0000313" key="2">
    <source>
        <dbReference type="EMBL" id="EYC32818.1"/>
    </source>
</evidence>
<evidence type="ECO:0000256" key="1">
    <source>
        <dbReference type="SAM" id="MobiDB-lite"/>
    </source>
</evidence>
<feature type="compositionally biased region" description="Polar residues" evidence="1">
    <location>
        <begin position="29"/>
        <end position="42"/>
    </location>
</feature>